<proteinExistence type="predicted"/>
<protein>
    <recommendedName>
        <fullName evidence="3">Fungal N-terminal domain-containing protein</fullName>
    </recommendedName>
</protein>
<name>A0A2I2FSZ4_9EURO</name>
<evidence type="ECO:0000313" key="2">
    <source>
        <dbReference type="Proteomes" id="UP000234275"/>
    </source>
</evidence>
<comment type="caution">
    <text evidence="1">The sequence shown here is derived from an EMBL/GenBank/DDBJ whole genome shotgun (WGS) entry which is preliminary data.</text>
</comment>
<dbReference type="RefSeq" id="XP_024699070.1">
    <property type="nucleotide sequence ID" value="XM_024853809.1"/>
</dbReference>
<sequence>MCDPVGVISLGISVCQGLLAYYGPYKAFHEEIEDIICRTQNLDRTMRLLEKVLDGAQSSEVTQKAECARVAMRAIENCEQGLKRLRGTLKSCYKTSAGSQSALKKKVQMNRILYPFRRDTLMSMVSMVNGLQNNLNTALQMLTYAMTTVNEEYMGMVVSNAASAASGTNQVLDVVRDMSQAHDSFDGKLESIERRLIKMETSIAQHQMQPAFDPSLLRSLLDSQNDLDEEIGLAQVSPSLWAKSPRKACNCLNGNCELAPAYQILEPIFAGSMAQTI</sequence>
<dbReference type="GeneID" id="36561507"/>
<keyword evidence="2" id="KW-1185">Reference proteome</keyword>
<dbReference type="Proteomes" id="UP000234275">
    <property type="component" value="Unassembled WGS sequence"/>
</dbReference>
<accession>A0A2I2FSZ4</accession>
<dbReference type="OrthoDB" id="1577640at2759"/>
<reference evidence="1 2" key="1">
    <citation type="submission" date="2016-12" db="EMBL/GenBank/DDBJ databases">
        <title>The genomes of Aspergillus section Nigri reveals drivers in fungal speciation.</title>
        <authorList>
            <consortium name="DOE Joint Genome Institute"/>
            <person name="Vesth T.C."/>
            <person name="Nybo J."/>
            <person name="Theobald S."/>
            <person name="Brandl J."/>
            <person name="Frisvad J.C."/>
            <person name="Nielsen K.F."/>
            <person name="Lyhne E.K."/>
            <person name="Kogle M.E."/>
            <person name="Kuo A."/>
            <person name="Riley R."/>
            <person name="Clum A."/>
            <person name="Nolan M."/>
            <person name="Lipzen A."/>
            <person name="Salamov A."/>
            <person name="Henrissat B."/>
            <person name="Wiebenga A."/>
            <person name="De Vries R.P."/>
            <person name="Grigoriev I.V."/>
            <person name="Mortensen U.H."/>
            <person name="Andersen M.R."/>
            <person name="Baker S.E."/>
        </authorList>
    </citation>
    <scope>NUCLEOTIDE SEQUENCE [LARGE SCALE GENOMIC DNA]</scope>
    <source>
        <strain evidence="1 2">IBT 23096</strain>
    </source>
</reference>
<evidence type="ECO:0008006" key="3">
    <source>
        <dbReference type="Google" id="ProtNLM"/>
    </source>
</evidence>
<evidence type="ECO:0000313" key="1">
    <source>
        <dbReference type="EMBL" id="PLB43768.1"/>
    </source>
</evidence>
<organism evidence="1 2">
    <name type="scientific">Aspergillus steynii IBT 23096</name>
    <dbReference type="NCBI Taxonomy" id="1392250"/>
    <lineage>
        <taxon>Eukaryota</taxon>
        <taxon>Fungi</taxon>
        <taxon>Dikarya</taxon>
        <taxon>Ascomycota</taxon>
        <taxon>Pezizomycotina</taxon>
        <taxon>Eurotiomycetes</taxon>
        <taxon>Eurotiomycetidae</taxon>
        <taxon>Eurotiales</taxon>
        <taxon>Aspergillaceae</taxon>
        <taxon>Aspergillus</taxon>
        <taxon>Aspergillus subgen. Circumdati</taxon>
    </lineage>
</organism>
<dbReference type="VEuPathDB" id="FungiDB:P170DRAFT_480727"/>
<dbReference type="AlphaFoldDB" id="A0A2I2FSZ4"/>
<gene>
    <name evidence="1" type="ORF">P170DRAFT_480727</name>
</gene>
<dbReference type="EMBL" id="MSFO01000010">
    <property type="protein sequence ID" value="PLB43768.1"/>
    <property type="molecule type" value="Genomic_DNA"/>
</dbReference>